<feature type="transmembrane region" description="Helical" evidence="7">
    <location>
        <begin position="398"/>
        <end position="416"/>
    </location>
</feature>
<feature type="domain" description="Citrate transporter-like" evidence="8">
    <location>
        <begin position="1"/>
        <end position="474"/>
    </location>
</feature>
<evidence type="ECO:0000259" key="8">
    <source>
        <dbReference type="Pfam" id="PF03600"/>
    </source>
</evidence>
<keyword evidence="3" id="KW-1003">Cell membrane</keyword>
<comment type="subcellular location">
    <subcellularLocation>
        <location evidence="1">Cell membrane</location>
        <topology evidence="1">Multi-pass membrane protein</topology>
    </subcellularLocation>
</comment>
<evidence type="ECO:0000256" key="7">
    <source>
        <dbReference type="SAM" id="Phobius"/>
    </source>
</evidence>
<dbReference type="InterPro" id="IPR004680">
    <property type="entry name" value="Cit_transptr-like_dom"/>
</dbReference>
<dbReference type="AlphaFoldDB" id="A0A1Y1Y6A4"/>
<accession>A0A1Y1Y6A4</accession>
<dbReference type="InParanoid" id="A0A1Y1Y6A4"/>
<feature type="transmembrane region" description="Helical" evidence="7">
    <location>
        <begin position="20"/>
        <end position="44"/>
    </location>
</feature>
<evidence type="ECO:0000256" key="3">
    <source>
        <dbReference type="ARBA" id="ARBA00022475"/>
    </source>
</evidence>
<keyword evidence="5 7" id="KW-1133">Transmembrane helix</keyword>
<keyword evidence="6 7" id="KW-0472">Membrane</keyword>
<evidence type="ECO:0000256" key="5">
    <source>
        <dbReference type="ARBA" id="ARBA00022989"/>
    </source>
</evidence>
<dbReference type="GO" id="GO:0055085">
    <property type="term" value="P:transmembrane transport"/>
    <property type="evidence" value="ECO:0007669"/>
    <property type="project" value="InterPro"/>
</dbReference>
<evidence type="ECO:0000256" key="4">
    <source>
        <dbReference type="ARBA" id="ARBA00022692"/>
    </source>
</evidence>
<name>A0A1Y1Y6A4_9FUNG</name>
<organism evidence="9 10">
    <name type="scientific">Basidiobolus meristosporus CBS 931.73</name>
    <dbReference type="NCBI Taxonomy" id="1314790"/>
    <lineage>
        <taxon>Eukaryota</taxon>
        <taxon>Fungi</taxon>
        <taxon>Fungi incertae sedis</taxon>
        <taxon>Zoopagomycota</taxon>
        <taxon>Entomophthoromycotina</taxon>
        <taxon>Basidiobolomycetes</taxon>
        <taxon>Basidiobolales</taxon>
        <taxon>Basidiobolaceae</taxon>
        <taxon>Basidiobolus</taxon>
    </lineage>
</organism>
<evidence type="ECO:0000256" key="6">
    <source>
        <dbReference type="ARBA" id="ARBA00023136"/>
    </source>
</evidence>
<proteinExistence type="predicted"/>
<dbReference type="Pfam" id="PF03600">
    <property type="entry name" value="CitMHS"/>
    <property type="match status" value="1"/>
</dbReference>
<dbReference type="Proteomes" id="UP000193498">
    <property type="component" value="Unassembled WGS sequence"/>
</dbReference>
<evidence type="ECO:0000256" key="2">
    <source>
        <dbReference type="ARBA" id="ARBA00022448"/>
    </source>
</evidence>
<feature type="transmembrane region" description="Helical" evidence="7">
    <location>
        <begin position="436"/>
        <end position="469"/>
    </location>
</feature>
<protein>
    <recommendedName>
        <fullName evidence="8">Citrate transporter-like domain-containing protein</fullName>
    </recommendedName>
</protein>
<feature type="transmembrane region" description="Helical" evidence="7">
    <location>
        <begin position="544"/>
        <end position="564"/>
    </location>
</feature>
<feature type="transmembrane region" description="Helical" evidence="7">
    <location>
        <begin position="372"/>
        <end position="391"/>
    </location>
</feature>
<feature type="transmembrane region" description="Helical" evidence="7">
    <location>
        <begin position="56"/>
        <end position="79"/>
    </location>
</feature>
<sequence>GLRRYIRRFLLWGSPSTGFFLVKVSLISGLVGAFLLTGGALTVLSEVVFSICNDHGLHLHPFGLALATSVNIGSVATILGSPLNMIVYEAVRRFSFVEYALVMGIPATCGLFLNTLCLYWVYYRHMEVAGNSQISGTVDYQLVVDEYAKITQGVEPHHQSKGLIVAITQPITYGATKSDCLISYDSLECQTNEQDFEIPTTIGAEPTPIYCSNFSTSPESISPIQFCPKTPPATPLFETDGSRKTELVRTSHECAQNIKSSESSIQVHPAELRSPGPVPVHKPSPVPKLQIPLRQPCVGEPVFYGGNTSPASAHSSRLARSPRSYGRTRITLYQNALGGIGGLWRSHSGGFRLGILLMIMYTAMVLNFNPGWTYFTTATLLVFIDGNAAAASLCRQSWIFLCYLCGVFVLSRGFLATPIPRSVWGLLEPLLHFDDWSVYSTAWVFCLITMIPSILFGSIPTLLLVLPFLQEIEDPTLSLTLIFVLLWCMNLSGNLTPYESITNAIVTDVYKQYYTDKAPSPYNQAPGMRRPKVWLERLSVWIRYTSWTTFLLTIIGIPLVVYHVDSQL</sequence>
<evidence type="ECO:0000256" key="1">
    <source>
        <dbReference type="ARBA" id="ARBA00004651"/>
    </source>
</evidence>
<dbReference type="STRING" id="1314790.A0A1Y1Y6A4"/>
<reference evidence="9 10" key="1">
    <citation type="submission" date="2016-07" db="EMBL/GenBank/DDBJ databases">
        <title>Pervasive Adenine N6-methylation of Active Genes in Fungi.</title>
        <authorList>
            <consortium name="DOE Joint Genome Institute"/>
            <person name="Mondo S.J."/>
            <person name="Dannebaum R.O."/>
            <person name="Kuo R.C."/>
            <person name="Labutti K."/>
            <person name="Haridas S."/>
            <person name="Kuo A."/>
            <person name="Salamov A."/>
            <person name="Ahrendt S.R."/>
            <person name="Lipzen A."/>
            <person name="Sullivan W."/>
            <person name="Andreopoulos W.B."/>
            <person name="Clum A."/>
            <person name="Lindquist E."/>
            <person name="Daum C."/>
            <person name="Ramamoorthy G.K."/>
            <person name="Gryganskyi A."/>
            <person name="Culley D."/>
            <person name="Magnuson J.K."/>
            <person name="James T.Y."/>
            <person name="O'Malley M.A."/>
            <person name="Stajich J.E."/>
            <person name="Spatafora J.W."/>
            <person name="Visel A."/>
            <person name="Grigoriev I.V."/>
        </authorList>
    </citation>
    <scope>NUCLEOTIDE SEQUENCE [LARGE SCALE GENOMIC DNA]</scope>
    <source>
        <strain evidence="9 10">CBS 931.73</strain>
    </source>
</reference>
<dbReference type="PANTHER" id="PTHR43302">
    <property type="entry name" value="TRANSPORTER ARSB-RELATED"/>
    <property type="match status" value="1"/>
</dbReference>
<comment type="caution">
    <text evidence="9">The sequence shown here is derived from an EMBL/GenBank/DDBJ whole genome shotgun (WGS) entry which is preliminary data.</text>
</comment>
<keyword evidence="10" id="KW-1185">Reference proteome</keyword>
<feature type="transmembrane region" description="Helical" evidence="7">
    <location>
        <begin position="99"/>
        <end position="122"/>
    </location>
</feature>
<dbReference type="OrthoDB" id="5584375at2759"/>
<keyword evidence="2" id="KW-0813">Transport</keyword>
<dbReference type="GO" id="GO:0005886">
    <property type="term" value="C:plasma membrane"/>
    <property type="evidence" value="ECO:0007669"/>
    <property type="project" value="UniProtKB-SubCell"/>
</dbReference>
<evidence type="ECO:0000313" key="9">
    <source>
        <dbReference type="EMBL" id="ORX93114.1"/>
    </source>
</evidence>
<keyword evidence="4 7" id="KW-0812">Transmembrane</keyword>
<evidence type="ECO:0000313" key="10">
    <source>
        <dbReference type="Proteomes" id="UP000193498"/>
    </source>
</evidence>
<gene>
    <name evidence="9" type="ORF">K493DRAFT_375709</name>
</gene>
<dbReference type="PANTHER" id="PTHR43302:SF5">
    <property type="entry name" value="TRANSPORTER ARSB-RELATED"/>
    <property type="match status" value="1"/>
</dbReference>
<feature type="non-terminal residue" evidence="9">
    <location>
        <position position="1"/>
    </location>
</feature>
<dbReference type="EMBL" id="MCFE01000246">
    <property type="protein sequence ID" value="ORX93114.1"/>
    <property type="molecule type" value="Genomic_DNA"/>
</dbReference>